<proteinExistence type="predicted"/>
<accession>A0A1Z5S5A3</accession>
<dbReference type="ExpressionAtlas" id="A0A1Z5S5A3">
    <property type="expression patterns" value="baseline"/>
</dbReference>
<reference evidence="1 2" key="1">
    <citation type="journal article" date="2009" name="Nature">
        <title>The Sorghum bicolor genome and the diversification of grasses.</title>
        <authorList>
            <person name="Paterson A.H."/>
            <person name="Bowers J.E."/>
            <person name="Bruggmann R."/>
            <person name="Dubchak I."/>
            <person name="Grimwood J."/>
            <person name="Gundlach H."/>
            <person name="Haberer G."/>
            <person name="Hellsten U."/>
            <person name="Mitros T."/>
            <person name="Poliakov A."/>
            <person name="Schmutz J."/>
            <person name="Spannagl M."/>
            <person name="Tang H."/>
            <person name="Wang X."/>
            <person name="Wicker T."/>
            <person name="Bharti A.K."/>
            <person name="Chapman J."/>
            <person name="Feltus F.A."/>
            <person name="Gowik U."/>
            <person name="Grigoriev I.V."/>
            <person name="Lyons E."/>
            <person name="Maher C.A."/>
            <person name="Martis M."/>
            <person name="Narechania A."/>
            <person name="Otillar R.P."/>
            <person name="Penning B.W."/>
            <person name="Salamov A.A."/>
            <person name="Wang Y."/>
            <person name="Zhang L."/>
            <person name="Carpita N.C."/>
            <person name="Freeling M."/>
            <person name="Gingle A.R."/>
            <person name="Hash C.T."/>
            <person name="Keller B."/>
            <person name="Klein P."/>
            <person name="Kresovich S."/>
            <person name="McCann M.C."/>
            <person name="Ming R."/>
            <person name="Peterson D.G."/>
            <person name="Mehboob-ur-Rahman"/>
            <person name="Ware D."/>
            <person name="Westhoff P."/>
            <person name="Mayer K.F."/>
            <person name="Messing J."/>
            <person name="Rokhsar D.S."/>
        </authorList>
    </citation>
    <scope>NUCLEOTIDE SEQUENCE [LARGE SCALE GENOMIC DNA]</scope>
    <source>
        <strain evidence="2">cv. BTx623</strain>
    </source>
</reference>
<dbReference type="Proteomes" id="UP000000768">
    <property type="component" value="Chromosome 1"/>
</dbReference>
<dbReference type="EMBL" id="CM000760">
    <property type="protein sequence ID" value="OQU90986.1"/>
    <property type="molecule type" value="Genomic_DNA"/>
</dbReference>
<reference evidence="2" key="2">
    <citation type="journal article" date="2018" name="Plant J.">
        <title>The Sorghum bicolor reference genome: improved assembly, gene annotations, a transcriptome atlas, and signatures of genome organization.</title>
        <authorList>
            <person name="McCormick R.F."/>
            <person name="Truong S.K."/>
            <person name="Sreedasyam A."/>
            <person name="Jenkins J."/>
            <person name="Shu S."/>
            <person name="Sims D."/>
            <person name="Kennedy M."/>
            <person name="Amirebrahimi M."/>
            <person name="Weers B.D."/>
            <person name="McKinley B."/>
            <person name="Mattison A."/>
            <person name="Morishige D.T."/>
            <person name="Grimwood J."/>
            <person name="Schmutz J."/>
            <person name="Mullet J.E."/>
        </authorList>
    </citation>
    <scope>NUCLEOTIDE SEQUENCE [LARGE SCALE GENOMIC DNA]</scope>
    <source>
        <strain evidence="2">cv. BTx623</strain>
    </source>
</reference>
<dbReference type="Gramene" id="OQU90986">
    <property type="protein sequence ID" value="OQU90986"/>
    <property type="gene ID" value="SORBI_3001G088450"/>
</dbReference>
<sequence>MIRFILVCVPSDCVYSIGLRRPRFFPGDRMDLCARTRPPPRATMPGQGQGPHHARLRHRRLQPSTIPQCQACCWDHERHSVQHLMIIGDFKSTFCQIV</sequence>
<name>A0A1Z5S5A3_SORBI</name>
<evidence type="ECO:0000313" key="2">
    <source>
        <dbReference type="Proteomes" id="UP000000768"/>
    </source>
</evidence>
<keyword evidence="2" id="KW-1185">Reference proteome</keyword>
<gene>
    <name evidence="1" type="ORF">SORBI_3001G088450</name>
</gene>
<evidence type="ECO:0000313" key="1">
    <source>
        <dbReference type="EMBL" id="OQU90986.1"/>
    </source>
</evidence>
<dbReference type="InParanoid" id="A0A1Z5S5A3"/>
<protein>
    <submittedName>
        <fullName evidence="1">Uncharacterized protein</fullName>
    </submittedName>
</protein>
<dbReference type="AlphaFoldDB" id="A0A1Z5S5A3"/>
<organism evidence="1 2">
    <name type="scientific">Sorghum bicolor</name>
    <name type="common">Sorghum</name>
    <name type="synonym">Sorghum vulgare</name>
    <dbReference type="NCBI Taxonomy" id="4558"/>
    <lineage>
        <taxon>Eukaryota</taxon>
        <taxon>Viridiplantae</taxon>
        <taxon>Streptophyta</taxon>
        <taxon>Embryophyta</taxon>
        <taxon>Tracheophyta</taxon>
        <taxon>Spermatophyta</taxon>
        <taxon>Magnoliopsida</taxon>
        <taxon>Liliopsida</taxon>
        <taxon>Poales</taxon>
        <taxon>Poaceae</taxon>
        <taxon>PACMAD clade</taxon>
        <taxon>Panicoideae</taxon>
        <taxon>Andropogonodae</taxon>
        <taxon>Andropogoneae</taxon>
        <taxon>Sorghinae</taxon>
        <taxon>Sorghum</taxon>
    </lineage>
</organism>